<feature type="domain" description="Chalcone/stilbene synthase N-terminal" evidence="4">
    <location>
        <begin position="54"/>
        <end position="233"/>
    </location>
</feature>
<dbReference type="Proteomes" id="UP000636709">
    <property type="component" value="Unassembled WGS sequence"/>
</dbReference>
<gene>
    <name evidence="6" type="ORF">HU200_034235</name>
</gene>
<evidence type="ECO:0000259" key="5">
    <source>
        <dbReference type="Pfam" id="PF02797"/>
    </source>
</evidence>
<dbReference type="PANTHER" id="PTHR11877:SF106">
    <property type="entry name" value="BISDEMETHOXYCURCUMIN SYNTHASE"/>
    <property type="match status" value="1"/>
</dbReference>
<dbReference type="Gene3D" id="3.40.47.10">
    <property type="match status" value="2"/>
</dbReference>
<evidence type="ECO:0000313" key="6">
    <source>
        <dbReference type="EMBL" id="KAF8700869.1"/>
    </source>
</evidence>
<feature type="domain" description="Chalcone/stilbene synthase C-terminal" evidence="5">
    <location>
        <begin position="246"/>
        <end position="341"/>
    </location>
</feature>
<keyword evidence="2" id="KW-0012">Acyltransferase</keyword>
<reference evidence="6" key="1">
    <citation type="submission" date="2020-07" db="EMBL/GenBank/DDBJ databases">
        <title>Genome sequence and genetic diversity analysis of an under-domesticated orphan crop, white fonio (Digitaria exilis).</title>
        <authorList>
            <person name="Bennetzen J.L."/>
            <person name="Chen S."/>
            <person name="Ma X."/>
            <person name="Wang X."/>
            <person name="Yssel A.E.J."/>
            <person name="Chaluvadi S.R."/>
            <person name="Johnson M."/>
            <person name="Gangashetty P."/>
            <person name="Hamidou F."/>
            <person name="Sanogo M.D."/>
            <person name="Zwaenepoel A."/>
            <person name="Wallace J."/>
            <person name="Van De Peer Y."/>
            <person name="Van Deynze A."/>
        </authorList>
    </citation>
    <scope>NUCLEOTIDE SEQUENCE</scope>
    <source>
        <tissue evidence="6">Leaves</tissue>
    </source>
</reference>
<proteinExistence type="inferred from homology"/>
<evidence type="ECO:0000256" key="2">
    <source>
        <dbReference type="RuleBase" id="RU003633"/>
    </source>
</evidence>
<dbReference type="EMBL" id="JACEFO010001825">
    <property type="protein sequence ID" value="KAF8700869.1"/>
    <property type="molecule type" value="Genomic_DNA"/>
</dbReference>
<sequence>MDPVAGEFPGRPTSDRSIISVTAGQPWEALRPTLPARSGARSARRPRGRARHRTANPANCVLQDEFPDLFFRATKCEHLVSLKEKFKRVCQRLGVAKRHLHYTEELSSTPTRPSLDARLDIVKTAVPSSPRQPPGRPSPSGGRPATDITHLARTSRASDFQLVPLLGRCVPHRASLHNALPQWLLAGGRRAFASQDLAENNRGARVLVVCAEINVLLGLFGDGAGAVIVGADPTTTNTAAERPLFEIVSTAQAIIPESEDFITMHLTKSGYGGNISVRQIPVLIGDNIERCLLDALEPLGDIIGGAAEWNDLFWDVEAVLQLKHEKLAASRRVLSEYGNMMGVTRRRMEKGEEVGAPEWGVMTMVLCRCVAQGTSAMAEEKLTGALRMLLRRPVCVRF</sequence>
<dbReference type="PANTHER" id="PTHR11877">
    <property type="entry name" value="HYDROXYMETHYLGLUTARYL-COA SYNTHASE"/>
    <property type="match status" value="1"/>
</dbReference>
<keyword evidence="2" id="KW-0808">Transferase</keyword>
<dbReference type="SUPFAM" id="SSF53901">
    <property type="entry name" value="Thiolase-like"/>
    <property type="match status" value="2"/>
</dbReference>
<protein>
    <submittedName>
        <fullName evidence="6">Uncharacterized protein</fullName>
    </submittedName>
</protein>
<feature type="region of interest" description="Disordered" evidence="3">
    <location>
        <begin position="32"/>
        <end position="56"/>
    </location>
</feature>
<feature type="region of interest" description="Disordered" evidence="3">
    <location>
        <begin position="125"/>
        <end position="147"/>
    </location>
</feature>
<dbReference type="InterPro" id="IPR016039">
    <property type="entry name" value="Thiolase-like"/>
</dbReference>
<feature type="compositionally biased region" description="Basic residues" evidence="3">
    <location>
        <begin position="42"/>
        <end position="54"/>
    </location>
</feature>
<dbReference type="OrthoDB" id="640820at2759"/>
<evidence type="ECO:0000256" key="1">
    <source>
        <dbReference type="ARBA" id="ARBA00005531"/>
    </source>
</evidence>
<comment type="caution">
    <text evidence="6">The sequence shown here is derived from an EMBL/GenBank/DDBJ whole genome shotgun (WGS) entry which is preliminary data.</text>
</comment>
<dbReference type="AlphaFoldDB" id="A0A835BIH7"/>
<dbReference type="GO" id="GO:0016747">
    <property type="term" value="F:acyltransferase activity, transferring groups other than amino-acyl groups"/>
    <property type="evidence" value="ECO:0007669"/>
    <property type="project" value="InterPro"/>
</dbReference>
<organism evidence="6 7">
    <name type="scientific">Digitaria exilis</name>
    <dbReference type="NCBI Taxonomy" id="1010633"/>
    <lineage>
        <taxon>Eukaryota</taxon>
        <taxon>Viridiplantae</taxon>
        <taxon>Streptophyta</taxon>
        <taxon>Embryophyta</taxon>
        <taxon>Tracheophyta</taxon>
        <taxon>Spermatophyta</taxon>
        <taxon>Magnoliopsida</taxon>
        <taxon>Liliopsida</taxon>
        <taxon>Poales</taxon>
        <taxon>Poaceae</taxon>
        <taxon>PACMAD clade</taxon>
        <taxon>Panicoideae</taxon>
        <taxon>Panicodae</taxon>
        <taxon>Paniceae</taxon>
        <taxon>Anthephorinae</taxon>
        <taxon>Digitaria</taxon>
    </lineage>
</organism>
<evidence type="ECO:0000313" key="7">
    <source>
        <dbReference type="Proteomes" id="UP000636709"/>
    </source>
</evidence>
<dbReference type="InterPro" id="IPR001099">
    <property type="entry name" value="Chalcone/stilbene_synt_N"/>
</dbReference>
<dbReference type="InterPro" id="IPR012328">
    <property type="entry name" value="Chalcone/stilbene_synt_C"/>
</dbReference>
<keyword evidence="7" id="KW-1185">Reference proteome</keyword>
<accession>A0A835BIH7</accession>
<name>A0A835BIH7_9POAL</name>
<dbReference type="InterPro" id="IPR011141">
    <property type="entry name" value="Polyketide_synthase_type-III"/>
</dbReference>
<dbReference type="Pfam" id="PF00195">
    <property type="entry name" value="Chal_sti_synt_N"/>
    <property type="match status" value="1"/>
</dbReference>
<evidence type="ECO:0000259" key="4">
    <source>
        <dbReference type="Pfam" id="PF00195"/>
    </source>
</evidence>
<dbReference type="Pfam" id="PF02797">
    <property type="entry name" value="Chal_sti_synt_C"/>
    <property type="match status" value="1"/>
</dbReference>
<evidence type="ECO:0000256" key="3">
    <source>
        <dbReference type="SAM" id="MobiDB-lite"/>
    </source>
</evidence>
<comment type="similarity">
    <text evidence="1 2">Belongs to the thiolase-like superfamily. Chalcone/stilbene synthases family.</text>
</comment>
<dbReference type="GO" id="GO:0030639">
    <property type="term" value="P:polyketide biosynthetic process"/>
    <property type="evidence" value="ECO:0007669"/>
    <property type="project" value="TreeGrafter"/>
</dbReference>